<evidence type="ECO:0000259" key="9">
    <source>
        <dbReference type="Pfam" id="PF00749"/>
    </source>
</evidence>
<dbReference type="PANTHER" id="PTHR43311">
    <property type="entry name" value="GLUTAMATE--TRNA LIGASE"/>
    <property type="match status" value="1"/>
</dbReference>
<keyword evidence="7" id="KW-0648">Protein biosynthesis</keyword>
<dbReference type="GO" id="GO:0005829">
    <property type="term" value="C:cytosol"/>
    <property type="evidence" value="ECO:0007669"/>
    <property type="project" value="TreeGrafter"/>
</dbReference>
<dbReference type="InterPro" id="IPR049940">
    <property type="entry name" value="GluQ/Sye"/>
</dbReference>
<evidence type="ECO:0000256" key="7">
    <source>
        <dbReference type="RuleBase" id="RU363037"/>
    </source>
</evidence>
<name>D7CQX9_TRURR</name>
<dbReference type="Proteomes" id="UP000000379">
    <property type="component" value="Chromosome"/>
</dbReference>
<reference evidence="11" key="1">
    <citation type="submission" date="2010-05" db="EMBL/GenBank/DDBJ databases">
        <title>The complete genome of Truepera radiovictris DSM 17093.</title>
        <authorList>
            <consortium name="US DOE Joint Genome Institute (JGI-PGF)"/>
            <person name="Lucas S."/>
            <person name="Copeland A."/>
            <person name="Lapidus A."/>
            <person name="Glavina del Rio T."/>
            <person name="Dalin E."/>
            <person name="Tice H."/>
            <person name="Bruce D."/>
            <person name="Goodwin L."/>
            <person name="Pitluck S."/>
            <person name="Kyrpides N."/>
            <person name="Mavromatis K."/>
            <person name="Ovchinnikova G."/>
            <person name="Munk A.C."/>
            <person name="Detter J.C."/>
            <person name="Han C."/>
            <person name="Tapia R."/>
            <person name="Land M."/>
            <person name="Hauser L."/>
            <person name="Markowitz V."/>
            <person name="Cheng J.-F."/>
            <person name="Hugenholtz P."/>
            <person name="Woyke T."/>
            <person name="Wu D."/>
            <person name="Tindall B."/>
            <person name="Pomrenke H.G."/>
            <person name="Brambilla E."/>
            <person name="Klenk H.-P."/>
            <person name="Eisen J.A."/>
        </authorList>
    </citation>
    <scope>NUCLEOTIDE SEQUENCE [LARGE SCALE GENOMIC DNA]</scope>
    <source>
        <strain evidence="11">DSM 17093 / CIP 108686 / LMG 22925 / RQ-24</strain>
    </source>
</reference>
<keyword evidence="11" id="KW-1185">Reference proteome</keyword>
<evidence type="ECO:0000313" key="11">
    <source>
        <dbReference type="Proteomes" id="UP000000379"/>
    </source>
</evidence>
<dbReference type="OrthoDB" id="9807503at2"/>
<dbReference type="RefSeq" id="WP_013178478.1">
    <property type="nucleotide sequence ID" value="NC_014221.1"/>
</dbReference>
<feature type="domain" description="Glutamyl/glutaminyl-tRNA synthetase class Ib catalytic" evidence="9">
    <location>
        <begin position="21"/>
        <end position="316"/>
    </location>
</feature>
<protein>
    <submittedName>
        <fullName evidence="10">Glutamyl/glutaminyl-tRNA synthetase, class Ic, catalytic domain protein</fullName>
    </submittedName>
</protein>
<dbReference type="Gene3D" id="3.40.50.620">
    <property type="entry name" value="HUPs"/>
    <property type="match status" value="1"/>
</dbReference>
<dbReference type="AlphaFoldDB" id="D7CQX9"/>
<accession>D7CQX9</accession>
<dbReference type="STRING" id="649638.Trad_1999"/>
<reference evidence="10 11" key="2">
    <citation type="journal article" date="2011" name="Stand. Genomic Sci.">
        <title>Complete genome sequence of Truepera radiovictrix type strain (RQ-24).</title>
        <authorList>
            <person name="Ivanova N."/>
            <person name="Rohde C."/>
            <person name="Munk C."/>
            <person name="Nolan M."/>
            <person name="Lucas S."/>
            <person name="Del Rio T.G."/>
            <person name="Tice H."/>
            <person name="Deshpande S."/>
            <person name="Cheng J.F."/>
            <person name="Tapia R."/>
            <person name="Han C."/>
            <person name="Goodwin L."/>
            <person name="Pitluck S."/>
            <person name="Liolios K."/>
            <person name="Mavromatis K."/>
            <person name="Mikhailova N."/>
            <person name="Pati A."/>
            <person name="Chen A."/>
            <person name="Palaniappan K."/>
            <person name="Land M."/>
            <person name="Hauser L."/>
            <person name="Chang Y.J."/>
            <person name="Jeffries C.D."/>
            <person name="Brambilla E."/>
            <person name="Rohde M."/>
            <person name="Goker M."/>
            <person name="Tindall B.J."/>
            <person name="Woyke T."/>
            <person name="Bristow J."/>
            <person name="Eisen J.A."/>
            <person name="Markowitz V."/>
            <person name="Hugenholtz P."/>
            <person name="Kyrpides N.C."/>
            <person name="Klenk H.P."/>
            <person name="Lapidus A."/>
        </authorList>
    </citation>
    <scope>NUCLEOTIDE SEQUENCE [LARGE SCALE GENOMIC DNA]</scope>
    <source>
        <strain evidence="11">DSM 17093 / CIP 108686 / LMG 22925 / RQ-24</strain>
    </source>
</reference>
<dbReference type="KEGG" id="tra:Trad_1999"/>
<dbReference type="NCBIfam" id="NF004315">
    <property type="entry name" value="PRK05710.1-4"/>
    <property type="match status" value="1"/>
</dbReference>
<sequence>MPPSDATAPHTPSHLQREPRGRYAPSPTGALHLGNARTALVAFWHARAQGGAFVMRVEDLDTKRSREAFVATNLDELRWLGLTWDEGPDVGGPCGPYRQSERFGRYERALARLEAAGHLFACYLSRKDLQELASAPHGAAPVYGPAQRALNERLGAQKRGAGKAPSLRFRAPPGQVAFTDLLAGSATFDAQRDVGDVVVRRADGEWAYQLAVVVDDLEMGITHVVRGDDLLPSTGTQLLLYRALGAPPPTFLHVPLLLEADGTRMAKRKGSLTLSALKAAGVRPERVVGLLAYSLGLLAEPTEVSAQELTASFDVGLLQREAFRLDEGGLGWLYGR</sequence>
<dbReference type="Pfam" id="PF00749">
    <property type="entry name" value="tRNA-synt_1c"/>
    <property type="match status" value="1"/>
</dbReference>
<dbReference type="PRINTS" id="PR00987">
    <property type="entry name" value="TRNASYNTHGLU"/>
</dbReference>
<evidence type="ECO:0000256" key="5">
    <source>
        <dbReference type="ARBA" id="ARBA00022840"/>
    </source>
</evidence>
<dbReference type="InterPro" id="IPR014729">
    <property type="entry name" value="Rossmann-like_a/b/a_fold"/>
</dbReference>
<evidence type="ECO:0000256" key="6">
    <source>
        <dbReference type="ARBA" id="ARBA00023146"/>
    </source>
</evidence>
<evidence type="ECO:0000313" key="10">
    <source>
        <dbReference type="EMBL" id="ADI15113.1"/>
    </source>
</evidence>
<gene>
    <name evidence="10" type="ordered locus">Trad_1999</name>
</gene>
<dbReference type="InterPro" id="IPR001412">
    <property type="entry name" value="aa-tRNA-synth_I_CS"/>
</dbReference>
<dbReference type="eggNOG" id="COG0008">
    <property type="taxonomic scope" value="Bacteria"/>
</dbReference>
<comment type="similarity">
    <text evidence="7">Belongs to the class-I aminoacyl-tRNA synthetase family.</text>
</comment>
<proteinExistence type="inferred from homology"/>
<evidence type="ECO:0000256" key="3">
    <source>
        <dbReference type="ARBA" id="ARBA00022741"/>
    </source>
</evidence>
<keyword evidence="6 7" id="KW-0030">Aminoacyl-tRNA synthetase</keyword>
<evidence type="ECO:0000256" key="8">
    <source>
        <dbReference type="SAM" id="MobiDB-lite"/>
    </source>
</evidence>
<evidence type="ECO:0000256" key="2">
    <source>
        <dbReference type="ARBA" id="ARBA00022723"/>
    </source>
</evidence>
<evidence type="ECO:0000256" key="1">
    <source>
        <dbReference type="ARBA" id="ARBA00022598"/>
    </source>
</evidence>
<dbReference type="InterPro" id="IPR000924">
    <property type="entry name" value="Glu/Gln-tRNA-synth"/>
</dbReference>
<dbReference type="PROSITE" id="PS00178">
    <property type="entry name" value="AA_TRNA_LIGASE_I"/>
    <property type="match status" value="1"/>
</dbReference>
<dbReference type="EMBL" id="CP002049">
    <property type="protein sequence ID" value="ADI15113.1"/>
    <property type="molecule type" value="Genomic_DNA"/>
</dbReference>
<evidence type="ECO:0000256" key="4">
    <source>
        <dbReference type="ARBA" id="ARBA00022833"/>
    </source>
</evidence>
<dbReference type="InterPro" id="IPR020058">
    <property type="entry name" value="Glu/Gln-tRNA-synth_Ib_cat-dom"/>
</dbReference>
<dbReference type="GO" id="GO:0004818">
    <property type="term" value="F:glutamate-tRNA ligase activity"/>
    <property type="evidence" value="ECO:0007669"/>
    <property type="project" value="TreeGrafter"/>
</dbReference>
<keyword evidence="5 7" id="KW-0067">ATP-binding</keyword>
<feature type="region of interest" description="Disordered" evidence="8">
    <location>
        <begin position="1"/>
        <end position="29"/>
    </location>
</feature>
<dbReference type="PANTHER" id="PTHR43311:SF1">
    <property type="entry name" value="GLUTAMYL-Q TRNA(ASP) SYNTHETASE"/>
    <property type="match status" value="1"/>
</dbReference>
<organism evidence="10 11">
    <name type="scientific">Truepera radiovictrix (strain DSM 17093 / CIP 108686 / LMG 22925 / RQ-24)</name>
    <dbReference type="NCBI Taxonomy" id="649638"/>
    <lineage>
        <taxon>Bacteria</taxon>
        <taxon>Thermotogati</taxon>
        <taxon>Deinococcota</taxon>
        <taxon>Deinococci</taxon>
        <taxon>Trueperales</taxon>
        <taxon>Trueperaceae</taxon>
        <taxon>Truepera</taxon>
    </lineage>
</organism>
<keyword evidence="4" id="KW-0862">Zinc</keyword>
<keyword evidence="3 7" id="KW-0547">Nucleotide-binding</keyword>
<keyword evidence="1 7" id="KW-0436">Ligase</keyword>
<keyword evidence="2" id="KW-0479">Metal-binding</keyword>
<dbReference type="GO" id="GO:0006424">
    <property type="term" value="P:glutamyl-tRNA aminoacylation"/>
    <property type="evidence" value="ECO:0007669"/>
    <property type="project" value="TreeGrafter"/>
</dbReference>
<dbReference type="HOGENOM" id="CLU_015768_0_0_0"/>
<dbReference type="SUPFAM" id="SSF52374">
    <property type="entry name" value="Nucleotidylyl transferase"/>
    <property type="match status" value="1"/>
</dbReference>
<dbReference type="GO" id="GO:0005524">
    <property type="term" value="F:ATP binding"/>
    <property type="evidence" value="ECO:0007669"/>
    <property type="project" value="UniProtKB-KW"/>
</dbReference>